<dbReference type="AlphaFoldDB" id="A0A1H9IFN6"/>
<accession>A0A1H9IFN6</accession>
<reference evidence="1 2" key="1">
    <citation type="submission" date="2016-10" db="EMBL/GenBank/DDBJ databases">
        <authorList>
            <person name="de Groot N.N."/>
        </authorList>
    </citation>
    <scope>NUCLEOTIDE SEQUENCE [LARGE SCALE GENOMIC DNA]</scope>
    <source>
        <strain evidence="1 2">DSM 15827</strain>
    </source>
</reference>
<evidence type="ECO:0000313" key="2">
    <source>
        <dbReference type="Proteomes" id="UP000198556"/>
    </source>
</evidence>
<proteinExistence type="predicted"/>
<evidence type="ECO:0000313" key="1">
    <source>
        <dbReference type="EMBL" id="SEQ73386.1"/>
    </source>
</evidence>
<organism evidence="1 2">
    <name type="scientific">Granulicatella balaenopterae</name>
    <dbReference type="NCBI Taxonomy" id="137733"/>
    <lineage>
        <taxon>Bacteria</taxon>
        <taxon>Bacillati</taxon>
        <taxon>Bacillota</taxon>
        <taxon>Bacilli</taxon>
        <taxon>Lactobacillales</taxon>
        <taxon>Carnobacteriaceae</taxon>
        <taxon>Granulicatella</taxon>
    </lineage>
</organism>
<dbReference type="Proteomes" id="UP000198556">
    <property type="component" value="Unassembled WGS sequence"/>
</dbReference>
<gene>
    <name evidence="1" type="ORF">SAMN05421767_10572</name>
</gene>
<sequence>MAKPLTETEYYYCIDYDRYVKCEDGMFYVIKNGKEEFNDFYARIIFGDIWTRDITEEEYYAQLN</sequence>
<keyword evidence="2" id="KW-1185">Reference proteome</keyword>
<dbReference type="EMBL" id="FOGF01000005">
    <property type="protein sequence ID" value="SEQ73386.1"/>
    <property type="molecule type" value="Genomic_DNA"/>
</dbReference>
<dbReference type="RefSeq" id="WP_089746051.1">
    <property type="nucleotide sequence ID" value="NZ_FOGF01000005.1"/>
</dbReference>
<dbReference type="OrthoDB" id="2087064at2"/>
<evidence type="ECO:0008006" key="3">
    <source>
        <dbReference type="Google" id="ProtNLM"/>
    </source>
</evidence>
<protein>
    <recommendedName>
        <fullName evidence="3">Phage protein</fullName>
    </recommendedName>
</protein>
<name>A0A1H9IFN6_9LACT</name>